<dbReference type="EMBL" id="JH992987">
    <property type="protein sequence ID" value="EKX47951.1"/>
    <property type="molecule type" value="Genomic_DNA"/>
</dbReference>
<dbReference type="STRING" id="905079.L1JHI0"/>
<dbReference type="AlphaFoldDB" id="L1JHI0"/>
<dbReference type="Pfam" id="PF05670">
    <property type="entry name" value="NFACT-R_1"/>
    <property type="match status" value="1"/>
</dbReference>
<dbReference type="PaxDb" id="55529-EKX47951"/>
<keyword evidence="4" id="KW-0175">Coiled coil</keyword>
<feature type="domain" description="NFACT protein C-terminal" evidence="7">
    <location>
        <begin position="791"/>
        <end position="840"/>
    </location>
</feature>
<evidence type="ECO:0000256" key="5">
    <source>
        <dbReference type="SAM" id="SignalP"/>
    </source>
</evidence>
<dbReference type="GeneID" id="17304699"/>
<keyword evidence="3" id="KW-0963">Cytoplasm</keyword>
<feature type="signal peptide" evidence="5">
    <location>
        <begin position="1"/>
        <end position="27"/>
    </location>
</feature>
<dbReference type="eggNOG" id="KOG2030">
    <property type="taxonomic scope" value="Eukaryota"/>
</dbReference>
<evidence type="ECO:0000256" key="4">
    <source>
        <dbReference type="ARBA" id="ARBA00023054"/>
    </source>
</evidence>
<feature type="chain" id="PRO_5008771335" evidence="5">
    <location>
        <begin position="28"/>
        <end position="841"/>
    </location>
</feature>
<dbReference type="OMA" id="GHIMSRA"/>
<dbReference type="PANTHER" id="PTHR15239">
    <property type="entry name" value="NUCLEAR EXPORT MEDIATOR FACTOR NEMF"/>
    <property type="match status" value="1"/>
</dbReference>
<dbReference type="GO" id="GO:0000049">
    <property type="term" value="F:tRNA binding"/>
    <property type="evidence" value="ECO:0007669"/>
    <property type="project" value="TreeGrafter"/>
</dbReference>
<protein>
    <submittedName>
        <fullName evidence="8 9">Uncharacterized protein</fullName>
    </submittedName>
</protein>
<comment type="similarity">
    <text evidence="2">Belongs to the NEMF family.</text>
</comment>
<dbReference type="Proteomes" id="UP000011087">
    <property type="component" value="Unassembled WGS sequence"/>
</dbReference>
<dbReference type="KEGG" id="gtt:GUITHDRAFT_106038"/>
<evidence type="ECO:0000256" key="2">
    <source>
        <dbReference type="ARBA" id="ARBA00008318"/>
    </source>
</evidence>
<comment type="subcellular location">
    <subcellularLocation>
        <location evidence="1">Cytoplasm</location>
    </subcellularLocation>
</comment>
<dbReference type="PANTHER" id="PTHR15239:SF6">
    <property type="entry name" value="RIBOSOME QUALITY CONTROL COMPLEX SUBUNIT NEMF"/>
    <property type="match status" value="1"/>
</dbReference>
<dbReference type="InterPro" id="IPR051608">
    <property type="entry name" value="RQC_Subunit_NEMF"/>
</dbReference>
<feature type="domain" description="NFACT RNA-binding" evidence="6">
    <location>
        <begin position="651"/>
        <end position="711"/>
    </location>
</feature>
<evidence type="ECO:0000313" key="8">
    <source>
        <dbReference type="EMBL" id="EKX47951.1"/>
    </source>
</evidence>
<evidence type="ECO:0000256" key="1">
    <source>
        <dbReference type="ARBA" id="ARBA00004496"/>
    </source>
</evidence>
<proteinExistence type="inferred from homology"/>
<organism evidence="8">
    <name type="scientific">Guillardia theta (strain CCMP2712)</name>
    <name type="common">Cryptophyte</name>
    <dbReference type="NCBI Taxonomy" id="905079"/>
    <lineage>
        <taxon>Eukaryota</taxon>
        <taxon>Cryptophyceae</taxon>
        <taxon>Pyrenomonadales</taxon>
        <taxon>Geminigeraceae</taxon>
        <taxon>Guillardia</taxon>
    </lineage>
</organism>
<dbReference type="GO" id="GO:0072344">
    <property type="term" value="P:rescue of stalled ribosome"/>
    <property type="evidence" value="ECO:0007669"/>
    <property type="project" value="TreeGrafter"/>
</dbReference>
<evidence type="ECO:0000313" key="9">
    <source>
        <dbReference type="EnsemblProtists" id="EKX47951"/>
    </source>
</evidence>
<evidence type="ECO:0000313" key="10">
    <source>
        <dbReference type="Proteomes" id="UP000011087"/>
    </source>
</evidence>
<dbReference type="GO" id="GO:1990112">
    <property type="term" value="C:RQC complex"/>
    <property type="evidence" value="ECO:0007669"/>
    <property type="project" value="TreeGrafter"/>
</dbReference>
<gene>
    <name evidence="8" type="ORF">GUITHDRAFT_106038</name>
</gene>
<keyword evidence="10" id="KW-1185">Reference proteome</keyword>
<sequence>MMSRSQSRCFQLTLIHILFVITKPAGSRLASPDLTRRIPSAQWVSTLRGGCSEACSDAVAEECNENTADAYEMLQQTNLSTITTRASDSTKMRMSSLDLSVETRILRNLIGTRVANIYDINARTLEIRLGASCALKESQTLPMSADALHVNGSSQRISVVIESGSRLHTSRFHRATASRPSNFATKIRKHIRGQFLNDVRQVGKDRVLQMTFGLGNRSNHLILEFYAAGNIILCDHEMTILSLLRSYETPDGRHVEVKSKYLIDDGGGFQPMSCDRLVKAIERSRSICRGLRESTGSSLTRKDKKKTALMKLLATECQYPGQLIEHVLLCAGIQPDIPADEVRNDIDLQRLLQAFKEIDHLFMLGHSQQLATPSSSAALKGYVILDRISDSSNQTLVISEFSPILLKQQEDKMVLEYPSIDVAMDEFFSTIDFNRDQKDANEAVETVSKKVNKAKKDIKSHTEGLKQEELLNHKKATLLELNSFHIDEALDKIRGLVKIHRNAANVLHEIHEMNSTASFRLPQEGIVESEAVKSRGATDITLVLDYSISSLANARNFFQKKKKVAAKQQRAEEMADISLKNTQIKASQRKNTKASKNDFQSKSSSIGISSVRRKFWFEKFFWFISSDQILVIAGKDAQQNELLVKRNELKERKVLPENTILQAAEFAVCRSSAWKSKTASGTAAYWVYPDQVSKAPQSGEYLSKGGFVIRGKKNFVSISTLCMGFGIFFYSPRANDLTYDENLMRKEQEDVEIVTETMSQTSFTEIDADKRNTDVIENSTSQVEEAEAFQATDFRHFITNPATKQEIVYALPVVAPFSAIRDYRFRGMLIPGLMRRYKALP</sequence>
<reference evidence="8 10" key="1">
    <citation type="journal article" date="2012" name="Nature">
        <title>Algal genomes reveal evolutionary mosaicism and the fate of nucleomorphs.</title>
        <authorList>
            <consortium name="DOE Joint Genome Institute"/>
            <person name="Curtis B.A."/>
            <person name="Tanifuji G."/>
            <person name="Burki F."/>
            <person name="Gruber A."/>
            <person name="Irimia M."/>
            <person name="Maruyama S."/>
            <person name="Arias M.C."/>
            <person name="Ball S.G."/>
            <person name="Gile G.H."/>
            <person name="Hirakawa Y."/>
            <person name="Hopkins J.F."/>
            <person name="Kuo A."/>
            <person name="Rensing S.A."/>
            <person name="Schmutz J."/>
            <person name="Symeonidi A."/>
            <person name="Elias M."/>
            <person name="Eveleigh R.J."/>
            <person name="Herman E.K."/>
            <person name="Klute M.J."/>
            <person name="Nakayama T."/>
            <person name="Obornik M."/>
            <person name="Reyes-Prieto A."/>
            <person name="Armbrust E.V."/>
            <person name="Aves S.J."/>
            <person name="Beiko R.G."/>
            <person name="Coutinho P."/>
            <person name="Dacks J.B."/>
            <person name="Durnford D.G."/>
            <person name="Fast N.M."/>
            <person name="Green B.R."/>
            <person name="Grisdale C.J."/>
            <person name="Hempel F."/>
            <person name="Henrissat B."/>
            <person name="Hoppner M.P."/>
            <person name="Ishida K."/>
            <person name="Kim E."/>
            <person name="Koreny L."/>
            <person name="Kroth P.G."/>
            <person name="Liu Y."/>
            <person name="Malik S.B."/>
            <person name="Maier U.G."/>
            <person name="McRose D."/>
            <person name="Mock T."/>
            <person name="Neilson J.A."/>
            <person name="Onodera N.T."/>
            <person name="Poole A.M."/>
            <person name="Pritham E.J."/>
            <person name="Richards T.A."/>
            <person name="Rocap G."/>
            <person name="Roy S.W."/>
            <person name="Sarai C."/>
            <person name="Schaack S."/>
            <person name="Shirato S."/>
            <person name="Slamovits C.H."/>
            <person name="Spencer D.F."/>
            <person name="Suzuki S."/>
            <person name="Worden A.Z."/>
            <person name="Zauner S."/>
            <person name="Barry K."/>
            <person name="Bell C."/>
            <person name="Bharti A.K."/>
            <person name="Crow J.A."/>
            <person name="Grimwood J."/>
            <person name="Kramer R."/>
            <person name="Lindquist E."/>
            <person name="Lucas S."/>
            <person name="Salamov A."/>
            <person name="McFadden G.I."/>
            <person name="Lane C.E."/>
            <person name="Keeling P.J."/>
            <person name="Gray M.W."/>
            <person name="Grigoriev I.V."/>
            <person name="Archibald J.M."/>
        </authorList>
    </citation>
    <scope>NUCLEOTIDE SEQUENCE</scope>
    <source>
        <strain evidence="8 10">CCMP2712</strain>
    </source>
</reference>
<name>L1JHI0_GUITC</name>
<dbReference type="Pfam" id="PF11923">
    <property type="entry name" value="NFACT-C"/>
    <property type="match status" value="1"/>
</dbReference>
<dbReference type="RefSeq" id="XP_005834931.1">
    <property type="nucleotide sequence ID" value="XM_005834874.1"/>
</dbReference>
<evidence type="ECO:0000256" key="3">
    <source>
        <dbReference type="ARBA" id="ARBA00022490"/>
    </source>
</evidence>
<dbReference type="GO" id="GO:0005737">
    <property type="term" value="C:cytoplasm"/>
    <property type="evidence" value="ECO:0007669"/>
    <property type="project" value="UniProtKB-SubCell"/>
</dbReference>
<dbReference type="HOGENOM" id="CLU_003612_2_0_1"/>
<evidence type="ECO:0000259" key="6">
    <source>
        <dbReference type="Pfam" id="PF05670"/>
    </source>
</evidence>
<dbReference type="EnsemblProtists" id="EKX47951">
    <property type="protein sequence ID" value="EKX47951"/>
    <property type="gene ID" value="GUITHDRAFT_106038"/>
</dbReference>
<dbReference type="GO" id="GO:0043023">
    <property type="term" value="F:ribosomal large subunit binding"/>
    <property type="evidence" value="ECO:0007669"/>
    <property type="project" value="TreeGrafter"/>
</dbReference>
<dbReference type="GO" id="GO:1990116">
    <property type="term" value="P:ribosome-associated ubiquitin-dependent protein catabolic process"/>
    <property type="evidence" value="ECO:0007669"/>
    <property type="project" value="TreeGrafter"/>
</dbReference>
<dbReference type="InterPro" id="IPR021846">
    <property type="entry name" value="NFACT-C"/>
</dbReference>
<evidence type="ECO:0000259" key="7">
    <source>
        <dbReference type="Pfam" id="PF11923"/>
    </source>
</evidence>
<dbReference type="OrthoDB" id="207084at2759"/>
<accession>L1JHI0</accession>
<dbReference type="InterPro" id="IPR008532">
    <property type="entry name" value="NFACT_RNA-bd"/>
</dbReference>
<reference evidence="9" key="3">
    <citation type="submission" date="2016-03" db="UniProtKB">
        <authorList>
            <consortium name="EnsemblProtists"/>
        </authorList>
    </citation>
    <scope>IDENTIFICATION</scope>
</reference>
<dbReference type="Pfam" id="PF05833">
    <property type="entry name" value="NFACT_N"/>
    <property type="match status" value="1"/>
</dbReference>
<reference evidence="10" key="2">
    <citation type="submission" date="2012-11" db="EMBL/GenBank/DDBJ databases">
        <authorList>
            <person name="Kuo A."/>
            <person name="Curtis B.A."/>
            <person name="Tanifuji G."/>
            <person name="Burki F."/>
            <person name="Gruber A."/>
            <person name="Irimia M."/>
            <person name="Maruyama S."/>
            <person name="Arias M.C."/>
            <person name="Ball S.G."/>
            <person name="Gile G.H."/>
            <person name="Hirakawa Y."/>
            <person name="Hopkins J.F."/>
            <person name="Rensing S.A."/>
            <person name="Schmutz J."/>
            <person name="Symeonidi A."/>
            <person name="Elias M."/>
            <person name="Eveleigh R.J."/>
            <person name="Herman E.K."/>
            <person name="Klute M.J."/>
            <person name="Nakayama T."/>
            <person name="Obornik M."/>
            <person name="Reyes-Prieto A."/>
            <person name="Armbrust E.V."/>
            <person name="Aves S.J."/>
            <person name="Beiko R.G."/>
            <person name="Coutinho P."/>
            <person name="Dacks J.B."/>
            <person name="Durnford D.G."/>
            <person name="Fast N.M."/>
            <person name="Green B.R."/>
            <person name="Grisdale C."/>
            <person name="Hempe F."/>
            <person name="Henrissat B."/>
            <person name="Hoppner M.P."/>
            <person name="Ishida K.-I."/>
            <person name="Kim E."/>
            <person name="Koreny L."/>
            <person name="Kroth P.G."/>
            <person name="Liu Y."/>
            <person name="Malik S.-B."/>
            <person name="Maier U.G."/>
            <person name="McRose D."/>
            <person name="Mock T."/>
            <person name="Neilson J.A."/>
            <person name="Onodera N.T."/>
            <person name="Poole A.M."/>
            <person name="Pritham E.J."/>
            <person name="Richards T.A."/>
            <person name="Rocap G."/>
            <person name="Roy S.W."/>
            <person name="Sarai C."/>
            <person name="Schaack S."/>
            <person name="Shirato S."/>
            <person name="Slamovits C.H."/>
            <person name="Spencer D.F."/>
            <person name="Suzuki S."/>
            <person name="Worden A.Z."/>
            <person name="Zauner S."/>
            <person name="Barry K."/>
            <person name="Bell C."/>
            <person name="Bharti A.K."/>
            <person name="Crow J.A."/>
            <person name="Grimwood J."/>
            <person name="Kramer R."/>
            <person name="Lindquist E."/>
            <person name="Lucas S."/>
            <person name="Salamov A."/>
            <person name="McFadden G.I."/>
            <person name="Lane C.E."/>
            <person name="Keeling P.J."/>
            <person name="Gray M.W."/>
            <person name="Grigoriev I.V."/>
            <person name="Archibald J.M."/>
        </authorList>
    </citation>
    <scope>NUCLEOTIDE SEQUENCE</scope>
    <source>
        <strain evidence="10">CCMP2712</strain>
    </source>
</reference>
<keyword evidence="5" id="KW-0732">Signal</keyword>
<dbReference type="Gene3D" id="2.30.310.10">
    <property type="entry name" value="ibrinogen binding protein from staphylococcus aureus domain"/>
    <property type="match status" value="1"/>
</dbReference>